<evidence type="ECO:0000313" key="8">
    <source>
        <dbReference type="EMBL" id="PTB50794.1"/>
    </source>
</evidence>
<comment type="subcellular location">
    <subcellularLocation>
        <location evidence="2">Endoplasmic reticulum</location>
    </subcellularLocation>
    <subcellularLocation>
        <location evidence="3">Membrane</location>
    </subcellularLocation>
    <subcellularLocation>
        <location evidence="1">Mitochondrion</location>
    </subcellularLocation>
</comment>
<dbReference type="GO" id="GO:0016020">
    <property type="term" value="C:membrane"/>
    <property type="evidence" value="ECO:0007669"/>
    <property type="project" value="UniProtKB-SubCell"/>
</dbReference>
<dbReference type="InterPro" id="IPR029058">
    <property type="entry name" value="AB_hydrolase_fold"/>
</dbReference>
<sequence length="316" mass="35735">MPNISRFEITGVFTHPNAKADIVLVHGVNGHPRNTWTAKNGTFWPVELLPKSLQDEHANILVYGYNADAYSRGKDQHASHNIILQHAQTLVTNLTVYRKSNACFKNPIIWVAHSFGGILVKRALLYSNDLRATDHGDLRSIYVSTYGIIFLGTPHAGSILANLGLYIHQASRITIPRSIFQSESALLKTLKRDNERLREINNQFLNIYERFKIHMVHENHKTDLKITRALVVDGPSAGNPLPGATYYGIEATHSNMCKFKDINAPGYLIISTAIRDWVGDSTEVIKNRWDNEKEDRHAKVRRDIDEMQKSSVSNVE</sequence>
<dbReference type="InterPro" id="IPR052374">
    <property type="entry name" value="SERAC1"/>
</dbReference>
<evidence type="ECO:0000313" key="9">
    <source>
        <dbReference type="Proteomes" id="UP000241690"/>
    </source>
</evidence>
<dbReference type="PANTHER" id="PTHR48182">
    <property type="entry name" value="PROTEIN SERAC1"/>
    <property type="match status" value="1"/>
</dbReference>
<dbReference type="PANTHER" id="PTHR48182:SF2">
    <property type="entry name" value="PROTEIN SERAC1"/>
    <property type="match status" value="1"/>
</dbReference>
<dbReference type="GO" id="GO:0005739">
    <property type="term" value="C:mitochondrion"/>
    <property type="evidence" value="ECO:0007669"/>
    <property type="project" value="UniProtKB-SubCell"/>
</dbReference>
<protein>
    <recommendedName>
        <fullName evidence="10">DUF676 domain-containing protein</fullName>
    </recommendedName>
</protein>
<feature type="compositionally biased region" description="Basic and acidic residues" evidence="7">
    <location>
        <begin position="293"/>
        <end position="308"/>
    </location>
</feature>
<proteinExistence type="predicted"/>
<dbReference type="Proteomes" id="UP000241690">
    <property type="component" value="Unassembled WGS sequence"/>
</dbReference>
<keyword evidence="6" id="KW-0472">Membrane</keyword>
<keyword evidence="5" id="KW-0496">Mitochondrion</keyword>
<dbReference type="EMBL" id="KZ679687">
    <property type="protein sequence ID" value="PTB50794.1"/>
    <property type="molecule type" value="Genomic_DNA"/>
</dbReference>
<evidence type="ECO:0000256" key="1">
    <source>
        <dbReference type="ARBA" id="ARBA00004173"/>
    </source>
</evidence>
<dbReference type="RefSeq" id="XP_024770471.1">
    <property type="nucleotide sequence ID" value="XM_024924597.1"/>
</dbReference>
<dbReference type="GeneID" id="36633180"/>
<dbReference type="SUPFAM" id="SSF53474">
    <property type="entry name" value="alpha/beta-Hydrolases"/>
    <property type="match status" value="1"/>
</dbReference>
<evidence type="ECO:0000256" key="6">
    <source>
        <dbReference type="ARBA" id="ARBA00023136"/>
    </source>
</evidence>
<evidence type="ECO:0000256" key="7">
    <source>
        <dbReference type="SAM" id="MobiDB-lite"/>
    </source>
</evidence>
<dbReference type="Gene3D" id="3.40.50.1820">
    <property type="entry name" value="alpha/beta hydrolase"/>
    <property type="match status" value="1"/>
</dbReference>
<gene>
    <name evidence="8" type="ORF">M431DRAFT_94507</name>
</gene>
<dbReference type="GO" id="GO:0005783">
    <property type="term" value="C:endoplasmic reticulum"/>
    <property type="evidence" value="ECO:0007669"/>
    <property type="project" value="UniProtKB-SubCell"/>
</dbReference>
<keyword evidence="9" id="KW-1185">Reference proteome</keyword>
<accession>A0A2T4A153</accession>
<evidence type="ECO:0000256" key="5">
    <source>
        <dbReference type="ARBA" id="ARBA00023128"/>
    </source>
</evidence>
<dbReference type="AlphaFoldDB" id="A0A2T4A153"/>
<evidence type="ECO:0000256" key="4">
    <source>
        <dbReference type="ARBA" id="ARBA00022824"/>
    </source>
</evidence>
<feature type="region of interest" description="Disordered" evidence="7">
    <location>
        <begin position="293"/>
        <end position="316"/>
    </location>
</feature>
<reference evidence="8 9" key="1">
    <citation type="submission" date="2016-07" db="EMBL/GenBank/DDBJ databases">
        <title>Multiple horizontal gene transfer events from other fungi enriched the ability of initially mycotrophic Trichoderma (Ascomycota) to feed on dead plant biomass.</title>
        <authorList>
            <consortium name="DOE Joint Genome Institute"/>
            <person name="Aerts A."/>
            <person name="Atanasova L."/>
            <person name="Chenthamara K."/>
            <person name="Zhang J."/>
            <person name="Grujic M."/>
            <person name="Henrissat B."/>
            <person name="Kuo A."/>
            <person name="Salamov A."/>
            <person name="Lipzen A."/>
            <person name="Labutti K."/>
            <person name="Barry K."/>
            <person name="Miao Y."/>
            <person name="Rahimi M.J."/>
            <person name="Shen Q."/>
            <person name="Grigoriev I.V."/>
            <person name="Kubicek C.P."/>
            <person name="Druzhinina I.S."/>
        </authorList>
    </citation>
    <scope>NUCLEOTIDE SEQUENCE [LARGE SCALE GENOMIC DNA]</scope>
    <source>
        <strain evidence="8 9">CBS 226.95</strain>
    </source>
</reference>
<name>A0A2T4A153_TRIHA</name>
<evidence type="ECO:0000256" key="2">
    <source>
        <dbReference type="ARBA" id="ARBA00004240"/>
    </source>
</evidence>
<evidence type="ECO:0000256" key="3">
    <source>
        <dbReference type="ARBA" id="ARBA00004370"/>
    </source>
</evidence>
<keyword evidence="4" id="KW-0256">Endoplasmic reticulum</keyword>
<evidence type="ECO:0008006" key="10">
    <source>
        <dbReference type="Google" id="ProtNLM"/>
    </source>
</evidence>
<organism evidence="8 9">
    <name type="scientific">Trichoderma harzianum CBS 226.95</name>
    <dbReference type="NCBI Taxonomy" id="983964"/>
    <lineage>
        <taxon>Eukaryota</taxon>
        <taxon>Fungi</taxon>
        <taxon>Dikarya</taxon>
        <taxon>Ascomycota</taxon>
        <taxon>Pezizomycotina</taxon>
        <taxon>Sordariomycetes</taxon>
        <taxon>Hypocreomycetidae</taxon>
        <taxon>Hypocreales</taxon>
        <taxon>Hypocreaceae</taxon>
        <taxon>Trichoderma</taxon>
    </lineage>
</organism>